<dbReference type="RefSeq" id="WP_044983337.1">
    <property type="nucleotide sequence ID" value="NZ_CABLBR010000019.1"/>
</dbReference>
<dbReference type="PROSITE" id="PS51782">
    <property type="entry name" value="LYSM"/>
    <property type="match status" value="1"/>
</dbReference>
<protein>
    <submittedName>
        <fullName evidence="3">LysM peptidoglycan-binding domain-containing protein</fullName>
    </submittedName>
</protein>
<evidence type="ECO:0000256" key="1">
    <source>
        <dbReference type="SAM" id="MobiDB-lite"/>
    </source>
</evidence>
<evidence type="ECO:0000313" key="4">
    <source>
        <dbReference type="Proteomes" id="UP001060164"/>
    </source>
</evidence>
<dbReference type="CDD" id="cd00118">
    <property type="entry name" value="LysM"/>
    <property type="match status" value="1"/>
</dbReference>
<evidence type="ECO:0000313" key="3">
    <source>
        <dbReference type="EMBL" id="UWP60410.1"/>
    </source>
</evidence>
<feature type="compositionally biased region" description="Low complexity" evidence="1">
    <location>
        <begin position="304"/>
        <end position="318"/>
    </location>
</feature>
<dbReference type="Gene3D" id="3.10.350.10">
    <property type="entry name" value="LysM domain"/>
    <property type="match status" value="1"/>
</dbReference>
<evidence type="ECO:0000259" key="2">
    <source>
        <dbReference type="PROSITE" id="PS51782"/>
    </source>
</evidence>
<reference evidence="3" key="1">
    <citation type="journal article" date="2022" name="Cell">
        <title>Design, construction, and in vivo augmentation of a complex gut microbiome.</title>
        <authorList>
            <person name="Cheng A.G."/>
            <person name="Ho P.Y."/>
            <person name="Aranda-Diaz A."/>
            <person name="Jain S."/>
            <person name="Yu F.B."/>
            <person name="Meng X."/>
            <person name="Wang M."/>
            <person name="Iakiviak M."/>
            <person name="Nagashima K."/>
            <person name="Zhao A."/>
            <person name="Murugkar P."/>
            <person name="Patil A."/>
            <person name="Atabakhsh K."/>
            <person name="Weakley A."/>
            <person name="Yan J."/>
            <person name="Brumbaugh A.R."/>
            <person name="Higginbottom S."/>
            <person name="Dimas A."/>
            <person name="Shiver A.L."/>
            <person name="Deutschbauer A."/>
            <person name="Neff N."/>
            <person name="Sonnenburg J.L."/>
            <person name="Huang K.C."/>
            <person name="Fischbach M.A."/>
        </authorList>
    </citation>
    <scope>NUCLEOTIDE SEQUENCE</scope>
    <source>
        <strain evidence="3">DSM 19829</strain>
    </source>
</reference>
<sequence>MIEIIYNEKKQGSTTENGIFHLPNNIRQIGETRPHLKIYMEDYAYTYLKRMSGNHMEGGCAAILLGEARWEESVSYIFIRSALGVENMEIAEEHMDFKDAVWSQIHKDMEQFFPEQEIIGWSLSLPNFNMEISDLILKTHLNHFAGNQKVLFAMEPTEKEEAFFVYDNGKLNRQNGYYIYYEKNEQMQAYMIEKNGNTSIEDDEKVPDRAVVDFRKIVAGKKERDKKEKGGKSYLTAVCAAAVVVALGFTYVNHYRTVQEVADTAQENEMAMTSGAEQSGSGNDKEKLDANPADDMQEKDNSMNDTGQDNTDQTGTDTENAGETAASDESDIPEETSATDNVEKNKTGDSDTDSEDKVNLENNQTDTSSAPTPTAETEKRNETPASAGVRQKYVVQKGDTLSKISKTYYGSTKKIQDICQLNQLDSEDLIYAGQIILLP</sequence>
<dbReference type="Pfam" id="PF01476">
    <property type="entry name" value="LysM"/>
    <property type="match status" value="1"/>
</dbReference>
<organism evidence="3 4">
    <name type="scientific">Ruminococcus gauvreauii</name>
    <dbReference type="NCBI Taxonomy" id="438033"/>
    <lineage>
        <taxon>Bacteria</taxon>
        <taxon>Bacillati</taxon>
        <taxon>Bacillota</taxon>
        <taxon>Clostridia</taxon>
        <taxon>Eubacteriales</taxon>
        <taxon>Oscillospiraceae</taxon>
        <taxon>Ruminococcus</taxon>
    </lineage>
</organism>
<feature type="region of interest" description="Disordered" evidence="1">
    <location>
        <begin position="271"/>
        <end position="391"/>
    </location>
</feature>
<feature type="domain" description="LysM" evidence="2">
    <location>
        <begin position="391"/>
        <end position="438"/>
    </location>
</feature>
<name>A0ABY5VKJ2_9FIRM</name>
<dbReference type="PANTHER" id="PTHR34700:SF4">
    <property type="entry name" value="PHAGE-LIKE ELEMENT PBSX PROTEIN XKDP"/>
    <property type="match status" value="1"/>
</dbReference>
<dbReference type="InterPro" id="IPR018392">
    <property type="entry name" value="LysM"/>
</dbReference>
<dbReference type="SMART" id="SM00257">
    <property type="entry name" value="LysM"/>
    <property type="match status" value="1"/>
</dbReference>
<proteinExistence type="predicted"/>
<dbReference type="InterPro" id="IPR052196">
    <property type="entry name" value="Bact_Kbp"/>
</dbReference>
<keyword evidence="4" id="KW-1185">Reference proteome</keyword>
<accession>A0ABY5VKJ2</accession>
<dbReference type="SUPFAM" id="SSF54106">
    <property type="entry name" value="LysM domain"/>
    <property type="match status" value="1"/>
</dbReference>
<gene>
    <name evidence="3" type="ORF">NQ502_05045</name>
</gene>
<feature type="compositionally biased region" description="Polar residues" evidence="1">
    <location>
        <begin position="360"/>
        <end position="375"/>
    </location>
</feature>
<dbReference type="EMBL" id="CP102290">
    <property type="protein sequence ID" value="UWP60410.1"/>
    <property type="molecule type" value="Genomic_DNA"/>
</dbReference>
<dbReference type="InterPro" id="IPR036779">
    <property type="entry name" value="LysM_dom_sf"/>
</dbReference>
<feature type="compositionally biased region" description="Basic and acidic residues" evidence="1">
    <location>
        <begin position="341"/>
        <end position="359"/>
    </location>
</feature>
<dbReference type="PANTHER" id="PTHR34700">
    <property type="entry name" value="POTASSIUM BINDING PROTEIN KBP"/>
    <property type="match status" value="1"/>
</dbReference>
<dbReference type="Proteomes" id="UP001060164">
    <property type="component" value="Chromosome"/>
</dbReference>